<feature type="transmembrane region" description="Helical" evidence="9">
    <location>
        <begin position="255"/>
        <end position="274"/>
    </location>
</feature>
<feature type="transmembrane region" description="Helical" evidence="9">
    <location>
        <begin position="46"/>
        <end position="66"/>
    </location>
</feature>
<dbReference type="Pfam" id="PF00001">
    <property type="entry name" value="7tm_1"/>
    <property type="match status" value="1"/>
</dbReference>
<sequence>MYWTKPLSDLILTVDSISLLIGFPANLLALYTFVLKLKKQAMPLDVLLFNLTISNLLTLIFLPIRIREAADMRWTQSYFLCPLLGYVIYTSIYNSTLLLTAISVERYLGVAFPIKYKQNRNPRNAVIAAILFWVVTMAHCSFIYIVQQYEKHNDTSPEDRDSCHTMFNEKQLKLILPFRLELFIVLFFIPLIICSFCYIKFILILSHLPKFNPKKRCRAIGLVIVTFLVFIICFIPINVSHLVSFIGWYVPSWRVYTLLPCTFSACLNPFIFYFSSSVLRKTFAQCVSRLVNRLQESCFLRLFKCLTSKERLQNPSESSQ</sequence>
<dbReference type="Gene3D" id="1.20.1070.10">
    <property type="entry name" value="Rhodopsin 7-helix transmembrane proteins"/>
    <property type="match status" value="1"/>
</dbReference>
<keyword evidence="8" id="KW-0807">Transducer</keyword>
<feature type="transmembrane region" description="Helical" evidence="9">
    <location>
        <begin position="220"/>
        <end position="249"/>
    </location>
</feature>
<keyword evidence="4 9" id="KW-1133">Transmembrane helix</keyword>
<comment type="subcellular location">
    <subcellularLocation>
        <location evidence="1">Cell membrane</location>
        <topology evidence="1">Multi-pass membrane protein</topology>
    </subcellularLocation>
</comment>
<dbReference type="Proteomes" id="UP000824219">
    <property type="component" value="Linkage Group LG23"/>
</dbReference>
<keyword evidence="5" id="KW-0297">G-protein coupled receptor</keyword>
<evidence type="ECO:0000256" key="6">
    <source>
        <dbReference type="ARBA" id="ARBA00023136"/>
    </source>
</evidence>
<dbReference type="PANTHER" id="PTHR45822">
    <property type="entry name" value="FREE FATTY ACID RECEPTOR 2-RELATED"/>
    <property type="match status" value="1"/>
</dbReference>
<gene>
    <name evidence="11" type="ORF">KOW79_018967</name>
</gene>
<evidence type="ECO:0000256" key="4">
    <source>
        <dbReference type="ARBA" id="ARBA00022989"/>
    </source>
</evidence>
<feature type="transmembrane region" description="Helical" evidence="9">
    <location>
        <begin position="86"/>
        <end position="104"/>
    </location>
</feature>
<keyword evidence="6 9" id="KW-0472">Membrane</keyword>
<dbReference type="InterPro" id="IPR013312">
    <property type="entry name" value="GPR40-rel_orph"/>
</dbReference>
<evidence type="ECO:0000256" key="5">
    <source>
        <dbReference type="ARBA" id="ARBA00023040"/>
    </source>
</evidence>
<protein>
    <recommendedName>
        <fullName evidence="10">G-protein coupled receptors family 1 profile domain-containing protein</fullName>
    </recommendedName>
</protein>
<evidence type="ECO:0000256" key="1">
    <source>
        <dbReference type="ARBA" id="ARBA00004651"/>
    </source>
</evidence>
<dbReference type="GO" id="GO:0005886">
    <property type="term" value="C:plasma membrane"/>
    <property type="evidence" value="ECO:0007669"/>
    <property type="project" value="UniProtKB-SubCell"/>
</dbReference>
<evidence type="ECO:0000256" key="9">
    <source>
        <dbReference type="SAM" id="Phobius"/>
    </source>
</evidence>
<proteinExistence type="predicted"/>
<keyword evidence="3 9" id="KW-0812">Transmembrane</keyword>
<dbReference type="InterPro" id="IPR017452">
    <property type="entry name" value="GPCR_Rhodpsn_7TM"/>
</dbReference>
<evidence type="ECO:0000313" key="12">
    <source>
        <dbReference type="Proteomes" id="UP000824219"/>
    </source>
</evidence>
<dbReference type="OrthoDB" id="5961208at2759"/>
<dbReference type="AlphaFoldDB" id="A0A9D3SBH8"/>
<evidence type="ECO:0000256" key="3">
    <source>
        <dbReference type="ARBA" id="ARBA00022692"/>
    </source>
</evidence>
<evidence type="ECO:0000256" key="7">
    <source>
        <dbReference type="ARBA" id="ARBA00023170"/>
    </source>
</evidence>
<name>A0A9D3SBH8_9TELE</name>
<keyword evidence="7" id="KW-0675">Receptor</keyword>
<keyword evidence="2" id="KW-1003">Cell membrane</keyword>
<dbReference type="PROSITE" id="PS50262">
    <property type="entry name" value="G_PROTEIN_RECEP_F1_2"/>
    <property type="match status" value="1"/>
</dbReference>
<feature type="transmembrane region" description="Helical" evidence="9">
    <location>
        <begin position="125"/>
        <end position="146"/>
    </location>
</feature>
<organism evidence="11 12">
    <name type="scientific">Hemibagrus wyckioides</name>
    <dbReference type="NCBI Taxonomy" id="337641"/>
    <lineage>
        <taxon>Eukaryota</taxon>
        <taxon>Metazoa</taxon>
        <taxon>Chordata</taxon>
        <taxon>Craniata</taxon>
        <taxon>Vertebrata</taxon>
        <taxon>Euteleostomi</taxon>
        <taxon>Actinopterygii</taxon>
        <taxon>Neopterygii</taxon>
        <taxon>Teleostei</taxon>
        <taxon>Ostariophysi</taxon>
        <taxon>Siluriformes</taxon>
        <taxon>Bagridae</taxon>
        <taxon>Hemibagrus</taxon>
    </lineage>
</organism>
<feature type="transmembrane region" description="Helical" evidence="9">
    <location>
        <begin position="12"/>
        <end position="34"/>
    </location>
</feature>
<evidence type="ECO:0000313" key="11">
    <source>
        <dbReference type="EMBL" id="KAG7317932.1"/>
    </source>
</evidence>
<dbReference type="SUPFAM" id="SSF81321">
    <property type="entry name" value="Family A G protein-coupled receptor-like"/>
    <property type="match status" value="1"/>
</dbReference>
<dbReference type="CDD" id="cd15170">
    <property type="entry name" value="7tmA_FFAR2_FFAR3"/>
    <property type="match status" value="1"/>
</dbReference>
<comment type="caution">
    <text evidence="11">The sequence shown here is derived from an EMBL/GenBank/DDBJ whole genome shotgun (WGS) entry which is preliminary data.</text>
</comment>
<evidence type="ECO:0000256" key="2">
    <source>
        <dbReference type="ARBA" id="ARBA00022475"/>
    </source>
</evidence>
<dbReference type="GO" id="GO:0004930">
    <property type="term" value="F:G protein-coupled receptor activity"/>
    <property type="evidence" value="ECO:0007669"/>
    <property type="project" value="UniProtKB-KW"/>
</dbReference>
<dbReference type="PRINTS" id="PR00237">
    <property type="entry name" value="GPCRRHODOPSN"/>
</dbReference>
<evidence type="ECO:0000256" key="8">
    <source>
        <dbReference type="ARBA" id="ARBA00023224"/>
    </source>
</evidence>
<dbReference type="GO" id="GO:0071398">
    <property type="term" value="P:cellular response to fatty acid"/>
    <property type="evidence" value="ECO:0007669"/>
    <property type="project" value="TreeGrafter"/>
</dbReference>
<keyword evidence="12" id="KW-1185">Reference proteome</keyword>
<dbReference type="PRINTS" id="PR01904">
    <property type="entry name" value="GPR40FAMILY"/>
</dbReference>
<feature type="transmembrane region" description="Helical" evidence="9">
    <location>
        <begin position="182"/>
        <end position="208"/>
    </location>
</feature>
<dbReference type="InterPro" id="IPR000276">
    <property type="entry name" value="GPCR_Rhodpsn"/>
</dbReference>
<dbReference type="EMBL" id="JAHKSW010000023">
    <property type="protein sequence ID" value="KAG7317932.1"/>
    <property type="molecule type" value="Genomic_DNA"/>
</dbReference>
<evidence type="ECO:0000259" key="10">
    <source>
        <dbReference type="PROSITE" id="PS50262"/>
    </source>
</evidence>
<dbReference type="PANTHER" id="PTHR45822:SF8">
    <property type="entry name" value="FREE FATTY ACID RECEPTOR 3-RELATED"/>
    <property type="match status" value="1"/>
</dbReference>
<feature type="domain" description="G-protein coupled receptors family 1 profile" evidence="10">
    <location>
        <begin position="25"/>
        <end position="272"/>
    </location>
</feature>
<reference evidence="11 12" key="1">
    <citation type="submission" date="2021-06" db="EMBL/GenBank/DDBJ databases">
        <title>Chromosome-level genome assembly of the red-tail catfish (Hemibagrus wyckioides).</title>
        <authorList>
            <person name="Shao F."/>
        </authorList>
    </citation>
    <scope>NUCLEOTIDE SEQUENCE [LARGE SCALE GENOMIC DNA]</scope>
    <source>
        <strain evidence="11">EC202008001</strain>
        <tissue evidence="11">Blood</tissue>
    </source>
</reference>
<accession>A0A9D3SBH8</accession>